<keyword evidence="2" id="KW-1185">Reference proteome</keyword>
<feature type="non-terminal residue" evidence="1">
    <location>
        <position position="1"/>
    </location>
</feature>
<comment type="caution">
    <text evidence="1">The sequence shown here is derived from an EMBL/GenBank/DDBJ whole genome shotgun (WGS) entry which is preliminary data.</text>
</comment>
<dbReference type="Proteomes" id="UP001465976">
    <property type="component" value="Unassembled WGS sequence"/>
</dbReference>
<sequence>LIASGLVLTSISALEIMEDLQDLIFQLGAMLQVQRIDYEDYNLVDFSDFRKTTEYFQSISTPFLLASEDSDEDSVTEFFLFLKNIDDATAGDLKEKAHAKMKDAADEVHNLMKGIKDHPLESFESIVKVMRAVLLEVITDVAVQSDERVAALVKALKDDSGKPPPPKGRSYELIG</sequence>
<dbReference type="EMBL" id="JBAHYK010001594">
    <property type="protein sequence ID" value="KAL0567404.1"/>
    <property type="molecule type" value="Genomic_DNA"/>
</dbReference>
<gene>
    <name evidence="1" type="ORF">V5O48_014596</name>
</gene>
<reference evidence="1 2" key="1">
    <citation type="submission" date="2024-02" db="EMBL/GenBank/DDBJ databases">
        <title>A draft genome for the cacao thread blight pathogen Marasmius crinis-equi.</title>
        <authorList>
            <person name="Cohen S.P."/>
            <person name="Baruah I.K."/>
            <person name="Amoako-Attah I."/>
            <person name="Bukari Y."/>
            <person name="Meinhardt L.W."/>
            <person name="Bailey B.A."/>
        </authorList>
    </citation>
    <scope>NUCLEOTIDE SEQUENCE [LARGE SCALE GENOMIC DNA]</scope>
    <source>
        <strain evidence="1 2">GH-76</strain>
    </source>
</reference>
<protein>
    <submittedName>
        <fullName evidence="1">Uncharacterized protein</fullName>
    </submittedName>
</protein>
<evidence type="ECO:0000313" key="1">
    <source>
        <dbReference type="EMBL" id="KAL0567404.1"/>
    </source>
</evidence>
<name>A0ABR3EWU9_9AGAR</name>
<organism evidence="1 2">
    <name type="scientific">Marasmius crinis-equi</name>
    <dbReference type="NCBI Taxonomy" id="585013"/>
    <lineage>
        <taxon>Eukaryota</taxon>
        <taxon>Fungi</taxon>
        <taxon>Dikarya</taxon>
        <taxon>Basidiomycota</taxon>
        <taxon>Agaricomycotina</taxon>
        <taxon>Agaricomycetes</taxon>
        <taxon>Agaricomycetidae</taxon>
        <taxon>Agaricales</taxon>
        <taxon>Marasmiineae</taxon>
        <taxon>Marasmiaceae</taxon>
        <taxon>Marasmius</taxon>
    </lineage>
</organism>
<evidence type="ECO:0000313" key="2">
    <source>
        <dbReference type="Proteomes" id="UP001465976"/>
    </source>
</evidence>
<accession>A0ABR3EWU9</accession>
<proteinExistence type="predicted"/>